<organism evidence="2 3">
    <name type="scientific">Paramuricea clavata</name>
    <name type="common">Red gorgonian</name>
    <name type="synonym">Violescent sea-whip</name>
    <dbReference type="NCBI Taxonomy" id="317549"/>
    <lineage>
        <taxon>Eukaryota</taxon>
        <taxon>Metazoa</taxon>
        <taxon>Cnidaria</taxon>
        <taxon>Anthozoa</taxon>
        <taxon>Octocorallia</taxon>
        <taxon>Malacalcyonacea</taxon>
        <taxon>Plexauridae</taxon>
        <taxon>Paramuricea</taxon>
    </lineage>
</organism>
<evidence type="ECO:0000313" key="3">
    <source>
        <dbReference type="Proteomes" id="UP001152795"/>
    </source>
</evidence>
<name>A0A7D9J600_PARCT</name>
<dbReference type="AlphaFoldDB" id="A0A7D9J600"/>
<evidence type="ECO:0000313" key="2">
    <source>
        <dbReference type="EMBL" id="CAB4022601.1"/>
    </source>
</evidence>
<accession>A0A7D9J600</accession>
<feature type="compositionally biased region" description="Low complexity" evidence="1">
    <location>
        <begin position="59"/>
        <end position="71"/>
    </location>
</feature>
<reference evidence="2" key="1">
    <citation type="submission" date="2020-04" db="EMBL/GenBank/DDBJ databases">
        <authorList>
            <person name="Alioto T."/>
            <person name="Alioto T."/>
            <person name="Gomez Garrido J."/>
        </authorList>
    </citation>
    <scope>NUCLEOTIDE SEQUENCE</scope>
    <source>
        <strain evidence="2">A484AB</strain>
    </source>
</reference>
<protein>
    <submittedName>
        <fullName evidence="2">Uncharacterized protein</fullName>
    </submittedName>
</protein>
<dbReference type="EMBL" id="CACRXK020012053">
    <property type="protein sequence ID" value="CAB4022601.1"/>
    <property type="molecule type" value="Genomic_DNA"/>
</dbReference>
<dbReference type="Proteomes" id="UP001152795">
    <property type="component" value="Unassembled WGS sequence"/>
</dbReference>
<comment type="caution">
    <text evidence="2">The sequence shown here is derived from an EMBL/GenBank/DDBJ whole genome shotgun (WGS) entry which is preliminary data.</text>
</comment>
<proteinExistence type="predicted"/>
<keyword evidence="3" id="KW-1185">Reference proteome</keyword>
<evidence type="ECO:0000256" key="1">
    <source>
        <dbReference type="SAM" id="MobiDB-lite"/>
    </source>
</evidence>
<feature type="region of interest" description="Disordered" evidence="1">
    <location>
        <begin position="59"/>
        <end position="92"/>
    </location>
</feature>
<feature type="non-terminal residue" evidence="2">
    <location>
        <position position="123"/>
    </location>
</feature>
<gene>
    <name evidence="2" type="ORF">PACLA_8A024574</name>
</gene>
<sequence length="123" mass="13617">MDISHESDTQLVEFNVEYTYCKKDGKENEIDISPKYFTHQITRLLGSGLNAFSVRVIESESPLSSSSSTTTYKGNAARDNTEHENPTTGASINAGIHWHRVLSRPNEPAAAVLPRKSLLTPLE</sequence>